<dbReference type="AlphaFoldDB" id="A0A9N8MYL1"/>
<reference evidence="1" key="1">
    <citation type="submission" date="2021-02" db="EMBL/GenBank/DDBJ databases">
        <authorList>
            <person name="Vanwijnsberghe S."/>
        </authorList>
    </citation>
    <scope>NUCLEOTIDE SEQUENCE</scope>
    <source>
        <strain evidence="1">R-70211</strain>
    </source>
</reference>
<protein>
    <submittedName>
        <fullName evidence="1">Uncharacterized protein</fullName>
    </submittedName>
</protein>
<organism evidence="1 2">
    <name type="scientific">Paraburkholderia domus</name>
    <dbReference type="NCBI Taxonomy" id="2793075"/>
    <lineage>
        <taxon>Bacteria</taxon>
        <taxon>Pseudomonadati</taxon>
        <taxon>Pseudomonadota</taxon>
        <taxon>Betaproteobacteria</taxon>
        <taxon>Burkholderiales</taxon>
        <taxon>Burkholderiaceae</taxon>
        <taxon>Paraburkholderia</taxon>
    </lineage>
</organism>
<name>A0A9N8MYL1_9BURK</name>
<gene>
    <name evidence="1" type="ORF">R70211_02893</name>
</gene>
<evidence type="ECO:0000313" key="1">
    <source>
        <dbReference type="EMBL" id="CAE6894066.1"/>
    </source>
</evidence>
<sequence length="60" mass="6030">MQVMTGTVSLSAGKNDECTFVRQPPGILGMPGDSSNFAVLSGGAVLLLRLFASDVAAAGC</sequence>
<dbReference type="EMBL" id="CAJNAS010000007">
    <property type="protein sequence ID" value="CAE6894066.1"/>
    <property type="molecule type" value="Genomic_DNA"/>
</dbReference>
<evidence type="ECO:0000313" key="2">
    <source>
        <dbReference type="Proteomes" id="UP000675121"/>
    </source>
</evidence>
<accession>A0A9N8MYL1</accession>
<proteinExistence type="predicted"/>
<dbReference type="Proteomes" id="UP000675121">
    <property type="component" value="Unassembled WGS sequence"/>
</dbReference>
<comment type="caution">
    <text evidence="1">The sequence shown here is derived from an EMBL/GenBank/DDBJ whole genome shotgun (WGS) entry which is preliminary data.</text>
</comment>
<keyword evidence="2" id="KW-1185">Reference proteome</keyword>